<keyword evidence="2" id="KW-1185">Reference proteome</keyword>
<evidence type="ECO:0000313" key="1">
    <source>
        <dbReference type="EMBL" id="TGY94993.1"/>
    </source>
</evidence>
<dbReference type="EMBL" id="SRYA01000037">
    <property type="protein sequence ID" value="TGY94993.1"/>
    <property type="molecule type" value="Genomic_DNA"/>
</dbReference>
<accession>A0AC61RT13</accession>
<name>A0AC61RT13_9FIRM</name>
<gene>
    <name evidence="1" type="ORF">E5329_17000</name>
</gene>
<proteinExistence type="predicted"/>
<protein>
    <submittedName>
        <fullName evidence="1">Uncharacterized protein</fullName>
    </submittedName>
</protein>
<dbReference type="Proteomes" id="UP000304953">
    <property type="component" value="Unassembled WGS sequence"/>
</dbReference>
<comment type="caution">
    <text evidence="1">The sequence shown here is derived from an EMBL/GenBank/DDBJ whole genome shotgun (WGS) entry which is preliminary data.</text>
</comment>
<reference evidence="1" key="1">
    <citation type="submission" date="2019-04" db="EMBL/GenBank/DDBJ databases">
        <title>Microbes associate with the intestines of laboratory mice.</title>
        <authorList>
            <person name="Navarre W."/>
            <person name="Wong E."/>
            <person name="Huang K."/>
            <person name="Tropini C."/>
            <person name="Ng K."/>
            <person name="Yu B."/>
        </authorList>
    </citation>
    <scope>NUCLEOTIDE SEQUENCE</scope>
    <source>
        <strain evidence="1">NM01_1-7b</strain>
    </source>
</reference>
<organism evidence="1 2">
    <name type="scientific">Petralouisia muris</name>
    <dbReference type="NCBI Taxonomy" id="3032872"/>
    <lineage>
        <taxon>Bacteria</taxon>
        <taxon>Bacillati</taxon>
        <taxon>Bacillota</taxon>
        <taxon>Clostridia</taxon>
        <taxon>Lachnospirales</taxon>
        <taxon>Lachnospiraceae</taxon>
        <taxon>Petralouisia</taxon>
    </lineage>
</organism>
<sequence>MEILNIDILNLIIAILAFVISIISLYKSYISGRPYINLMDMFFEPSKFHCYSLEDYDGHKKLTDNHKTIINDTLGRVSYQIIDGESYLLVNMLSGHFEYRDVRLVLAPYQFTYVNTGKFVSEIQLIKGMFKLKDRDVFEKNIDCMIRPEGRDGEKINIQVAYVCEEGYDTSVIYNRLLEETQRFSYIDDIEKARRIINFEKEEFVLKCKNNAKSKYLIKVIYTWDGTRLKFVFK</sequence>
<evidence type="ECO:0000313" key="2">
    <source>
        <dbReference type="Proteomes" id="UP000304953"/>
    </source>
</evidence>